<gene>
    <name evidence="11" type="ORF">Sdiek1_1959</name>
</gene>
<feature type="transmembrane region" description="Helical" evidence="8">
    <location>
        <begin position="318"/>
        <end position="335"/>
    </location>
</feature>
<dbReference type="KEGG" id="suls:Sdiek1_1959"/>
<feature type="transmembrane region" description="Helical" evidence="8">
    <location>
        <begin position="258"/>
        <end position="279"/>
    </location>
</feature>
<keyword evidence="3 8" id="KW-0813">Transport</keyword>
<sequence length="441" mass="45814">MRKLLSLATLLPLSTLWAAEEAATEAAADVAEKVLTLDVGNTAWVLTATALVMFMTPAGLALFYGGMSRSKNLLNTIAMSVMGYIVAAVVWVVAGYTLAFGTDIGGVIGFDSLFLSGIKVTDLWATGSIPVLLFVAFQMTFAGITVALASGAIIERLKFSTWIVFAAIWILAVYAPIAHWVWGGGFLSKLGVLDFAGGTVVHINAGVAGLVVALMLGRRADYGKAMFPSSVTLTVLGASMLWFGWFGFNAGSELGADGIAASAFLVTNTAAAVAALAWMIIEYITYKKFTLLGIASGIVAGLVAITPAAGFVDTSASLIIGAVAGIVAFYGVNGLKKALKYDDSLDAFGIHGVAGIWGALATGIFANPEVNELGKGLLYGNAEQVMIQIEGIIVTIVYTAIATAIVFKIASILTGGARVSVEAESQGLDEVEHGEKAFNLR</sequence>
<dbReference type="PANTHER" id="PTHR43029:SF10">
    <property type="entry name" value="AMMONIUM TRANSPORTER MEP2"/>
    <property type="match status" value="1"/>
</dbReference>
<keyword evidence="7 8" id="KW-0924">Ammonia transport</keyword>
<dbReference type="PRINTS" id="PR00342">
    <property type="entry name" value="RHESUSRHD"/>
</dbReference>
<feature type="transmembrane region" description="Helical" evidence="8">
    <location>
        <begin position="195"/>
        <end position="216"/>
    </location>
</feature>
<dbReference type="InterPro" id="IPR024041">
    <property type="entry name" value="NH4_transpt_AmtB-like_dom"/>
</dbReference>
<feature type="transmembrane region" description="Helical" evidence="8">
    <location>
        <begin position="225"/>
        <end position="246"/>
    </location>
</feature>
<dbReference type="InterPro" id="IPR018047">
    <property type="entry name" value="Ammonium_transpt_CS"/>
</dbReference>
<keyword evidence="9" id="KW-0732">Signal</keyword>
<feature type="transmembrane region" description="Helical" evidence="8">
    <location>
        <begin position="77"/>
        <end position="99"/>
    </location>
</feature>
<dbReference type="OrthoDB" id="9814202at2"/>
<feature type="transmembrane region" description="Helical" evidence="8">
    <location>
        <begin position="161"/>
        <end position="183"/>
    </location>
</feature>
<name>A0A1Y0HLZ2_9BACT</name>
<feature type="transmembrane region" description="Helical" evidence="8">
    <location>
        <begin position="291"/>
        <end position="312"/>
    </location>
</feature>
<evidence type="ECO:0000259" key="10">
    <source>
        <dbReference type="Pfam" id="PF00909"/>
    </source>
</evidence>
<evidence type="ECO:0000256" key="3">
    <source>
        <dbReference type="ARBA" id="ARBA00022448"/>
    </source>
</evidence>
<keyword evidence="4 8" id="KW-0812">Transmembrane</keyword>
<feature type="transmembrane region" description="Helical" evidence="8">
    <location>
        <begin position="386"/>
        <end position="410"/>
    </location>
</feature>
<dbReference type="SUPFAM" id="SSF111352">
    <property type="entry name" value="Ammonium transporter"/>
    <property type="match status" value="1"/>
</dbReference>
<dbReference type="AlphaFoldDB" id="A0A1Y0HLZ2"/>
<dbReference type="InterPro" id="IPR002229">
    <property type="entry name" value="RhesusRHD"/>
</dbReference>
<dbReference type="Pfam" id="PF00909">
    <property type="entry name" value="Ammonium_transp"/>
    <property type="match status" value="1"/>
</dbReference>
<evidence type="ECO:0000256" key="9">
    <source>
        <dbReference type="SAM" id="SignalP"/>
    </source>
</evidence>
<feature type="chain" id="PRO_5013163627" description="Ammonium transporter" evidence="9">
    <location>
        <begin position="19"/>
        <end position="441"/>
    </location>
</feature>
<feature type="transmembrane region" description="Helical" evidence="8">
    <location>
        <begin position="347"/>
        <end position="366"/>
    </location>
</feature>
<organism evidence="11 12">
    <name type="scientific">Sulfurospirillum diekertiae</name>
    <dbReference type="NCBI Taxonomy" id="1854492"/>
    <lineage>
        <taxon>Bacteria</taxon>
        <taxon>Pseudomonadati</taxon>
        <taxon>Campylobacterota</taxon>
        <taxon>Epsilonproteobacteria</taxon>
        <taxon>Campylobacterales</taxon>
        <taxon>Sulfurospirillaceae</taxon>
        <taxon>Sulfurospirillum</taxon>
    </lineage>
</organism>
<dbReference type="GO" id="GO:0008519">
    <property type="term" value="F:ammonium channel activity"/>
    <property type="evidence" value="ECO:0007669"/>
    <property type="project" value="InterPro"/>
</dbReference>
<dbReference type="GO" id="GO:0005886">
    <property type="term" value="C:plasma membrane"/>
    <property type="evidence" value="ECO:0007669"/>
    <property type="project" value="UniProtKB-SubCell"/>
</dbReference>
<protein>
    <recommendedName>
        <fullName evidence="8">Ammonium transporter</fullName>
    </recommendedName>
</protein>
<reference evidence="12" key="1">
    <citation type="submission" date="2017-05" db="EMBL/GenBank/DDBJ databases">
        <title>Dechlorination kinetics govern the competition between two new strains of the genus Sulfurospirillum.</title>
        <authorList>
            <person name="Buttet G.F."/>
            <person name="Murray A.M."/>
            <person name="Goris T."/>
            <person name="Burion M."/>
            <person name="Lin B."/>
            <person name="Rolle M."/>
            <person name="Maillard J."/>
        </authorList>
    </citation>
    <scope>NUCLEOTIDE SEQUENCE [LARGE SCALE GENOMIC DNA]</scope>
    <source>
        <strain evidence="12">SL2-1</strain>
    </source>
</reference>
<dbReference type="PANTHER" id="PTHR43029">
    <property type="entry name" value="AMMONIUM TRANSPORTER MEP2"/>
    <property type="match status" value="1"/>
</dbReference>
<dbReference type="EMBL" id="CP021416">
    <property type="protein sequence ID" value="ARU49118.1"/>
    <property type="molecule type" value="Genomic_DNA"/>
</dbReference>
<evidence type="ECO:0000256" key="8">
    <source>
        <dbReference type="RuleBase" id="RU362002"/>
    </source>
</evidence>
<proteinExistence type="inferred from homology"/>
<feature type="transmembrane region" description="Helical" evidence="8">
    <location>
        <begin position="42"/>
        <end position="65"/>
    </location>
</feature>
<dbReference type="InterPro" id="IPR029020">
    <property type="entry name" value="Ammonium/urea_transptr"/>
</dbReference>
<dbReference type="PROSITE" id="PS01219">
    <property type="entry name" value="AMMONIUM_TRANSP"/>
    <property type="match status" value="1"/>
</dbReference>
<evidence type="ECO:0000256" key="6">
    <source>
        <dbReference type="ARBA" id="ARBA00023136"/>
    </source>
</evidence>
<evidence type="ECO:0000256" key="2">
    <source>
        <dbReference type="ARBA" id="ARBA00005887"/>
    </source>
</evidence>
<dbReference type="InterPro" id="IPR001905">
    <property type="entry name" value="Ammonium_transpt"/>
</dbReference>
<comment type="subcellular location">
    <subcellularLocation>
        <location evidence="8">Cell membrane</location>
        <topology evidence="8">Multi-pass membrane protein</topology>
    </subcellularLocation>
    <subcellularLocation>
        <location evidence="1">Membrane</location>
        <topology evidence="1">Multi-pass membrane protein</topology>
    </subcellularLocation>
</comment>
<comment type="similarity">
    <text evidence="2 8">Belongs to the ammonia transporter channel (TC 1.A.11.2) family.</text>
</comment>
<evidence type="ECO:0000313" key="11">
    <source>
        <dbReference type="EMBL" id="ARU49118.1"/>
    </source>
</evidence>
<dbReference type="RefSeq" id="WP_087438911.1">
    <property type="nucleotide sequence ID" value="NZ_CP021416.1"/>
</dbReference>
<keyword evidence="5 8" id="KW-1133">Transmembrane helix</keyword>
<feature type="transmembrane region" description="Helical" evidence="8">
    <location>
        <begin position="131"/>
        <end position="154"/>
    </location>
</feature>
<dbReference type="Gene3D" id="1.10.3430.10">
    <property type="entry name" value="Ammonium transporter AmtB like domains"/>
    <property type="match status" value="1"/>
</dbReference>
<dbReference type="Proteomes" id="UP000196005">
    <property type="component" value="Chromosome"/>
</dbReference>
<feature type="domain" description="Ammonium transporter AmtB-like" evidence="10">
    <location>
        <begin position="43"/>
        <end position="438"/>
    </location>
</feature>
<evidence type="ECO:0000256" key="4">
    <source>
        <dbReference type="ARBA" id="ARBA00022692"/>
    </source>
</evidence>
<dbReference type="NCBIfam" id="TIGR00836">
    <property type="entry name" value="amt"/>
    <property type="match status" value="1"/>
</dbReference>
<evidence type="ECO:0000313" key="12">
    <source>
        <dbReference type="Proteomes" id="UP000196005"/>
    </source>
</evidence>
<keyword evidence="12" id="KW-1185">Reference proteome</keyword>
<keyword evidence="6 8" id="KW-0472">Membrane</keyword>
<evidence type="ECO:0000256" key="7">
    <source>
        <dbReference type="ARBA" id="ARBA00023177"/>
    </source>
</evidence>
<evidence type="ECO:0000256" key="5">
    <source>
        <dbReference type="ARBA" id="ARBA00022989"/>
    </source>
</evidence>
<accession>A0A1Y0HLZ2</accession>
<evidence type="ECO:0000256" key="1">
    <source>
        <dbReference type="ARBA" id="ARBA00004141"/>
    </source>
</evidence>
<feature type="signal peptide" evidence="9">
    <location>
        <begin position="1"/>
        <end position="18"/>
    </location>
</feature>